<dbReference type="InterPro" id="IPR035965">
    <property type="entry name" value="PAS-like_dom_sf"/>
</dbReference>
<dbReference type="SMART" id="SM00091">
    <property type="entry name" value="PAS"/>
    <property type="match status" value="3"/>
</dbReference>
<protein>
    <recommendedName>
        <fullName evidence="2">histidine kinase</fullName>
        <ecNumber evidence="2">2.7.13.3</ecNumber>
    </recommendedName>
</protein>
<dbReference type="InterPro" id="IPR036097">
    <property type="entry name" value="HisK_dim/P_sf"/>
</dbReference>
<keyword evidence="4" id="KW-0808">Transferase</keyword>
<dbReference type="PROSITE" id="PS50109">
    <property type="entry name" value="HIS_KIN"/>
    <property type="match status" value="1"/>
</dbReference>
<dbReference type="Gene3D" id="3.30.565.10">
    <property type="entry name" value="Histidine kinase-like ATPase, C-terminal domain"/>
    <property type="match status" value="1"/>
</dbReference>
<dbReference type="InterPro" id="IPR036890">
    <property type="entry name" value="HATPase_C_sf"/>
</dbReference>
<dbReference type="Gene3D" id="3.30.450.40">
    <property type="match status" value="1"/>
</dbReference>
<dbReference type="PANTHER" id="PTHR43304:SF1">
    <property type="entry name" value="PAC DOMAIN-CONTAINING PROTEIN"/>
    <property type="match status" value="1"/>
</dbReference>
<evidence type="ECO:0000313" key="10">
    <source>
        <dbReference type="Proteomes" id="UP000186026"/>
    </source>
</evidence>
<evidence type="ECO:0000256" key="1">
    <source>
        <dbReference type="ARBA" id="ARBA00000085"/>
    </source>
</evidence>
<evidence type="ECO:0000256" key="3">
    <source>
        <dbReference type="ARBA" id="ARBA00022553"/>
    </source>
</evidence>
<dbReference type="CDD" id="cd00082">
    <property type="entry name" value="HisKA"/>
    <property type="match status" value="1"/>
</dbReference>
<evidence type="ECO:0000256" key="5">
    <source>
        <dbReference type="ARBA" id="ARBA00022777"/>
    </source>
</evidence>
<evidence type="ECO:0000256" key="4">
    <source>
        <dbReference type="ARBA" id="ARBA00022679"/>
    </source>
</evidence>
<feature type="domain" description="PAS" evidence="7">
    <location>
        <begin position="130"/>
        <end position="200"/>
    </location>
</feature>
<reference evidence="10" key="1">
    <citation type="submission" date="2017-01" db="EMBL/GenBank/DDBJ databases">
        <authorList>
            <person name="Varghese N."/>
            <person name="Submissions S."/>
        </authorList>
    </citation>
    <scope>NUCLEOTIDE SEQUENCE [LARGE SCALE GENOMIC DNA]</scope>
    <source>
        <strain evidence="10">DSM 46698</strain>
    </source>
</reference>
<dbReference type="InterPro" id="IPR003594">
    <property type="entry name" value="HATPase_dom"/>
</dbReference>
<dbReference type="STRING" id="529505.SAMN05421761_10918"/>
<dbReference type="FunFam" id="3.30.565.10:FF:000006">
    <property type="entry name" value="Sensor histidine kinase WalK"/>
    <property type="match status" value="1"/>
</dbReference>
<organism evidence="9 10">
    <name type="scientific">Belliella pelovolcani</name>
    <dbReference type="NCBI Taxonomy" id="529505"/>
    <lineage>
        <taxon>Bacteria</taxon>
        <taxon>Pseudomonadati</taxon>
        <taxon>Bacteroidota</taxon>
        <taxon>Cytophagia</taxon>
        <taxon>Cytophagales</taxon>
        <taxon>Cyclobacteriaceae</taxon>
        <taxon>Belliella</taxon>
    </lineage>
</organism>
<dbReference type="NCBIfam" id="TIGR00229">
    <property type="entry name" value="sensory_box"/>
    <property type="match status" value="3"/>
</dbReference>
<dbReference type="EMBL" id="FTOP01000009">
    <property type="protein sequence ID" value="SIS95279.1"/>
    <property type="molecule type" value="Genomic_DNA"/>
</dbReference>
<dbReference type="SUPFAM" id="SSF55874">
    <property type="entry name" value="ATPase domain of HSP90 chaperone/DNA topoisomerase II/histidine kinase"/>
    <property type="match status" value="1"/>
</dbReference>
<evidence type="ECO:0000259" key="7">
    <source>
        <dbReference type="PROSITE" id="PS50112"/>
    </source>
</evidence>
<dbReference type="Proteomes" id="UP000186026">
    <property type="component" value="Unassembled WGS sequence"/>
</dbReference>
<dbReference type="Pfam" id="PF02518">
    <property type="entry name" value="HATPase_c"/>
    <property type="match status" value="1"/>
</dbReference>
<feature type="domain" description="PAS" evidence="7">
    <location>
        <begin position="408"/>
        <end position="478"/>
    </location>
</feature>
<dbReference type="PROSITE" id="PS50113">
    <property type="entry name" value="PAC"/>
    <property type="match status" value="1"/>
</dbReference>
<dbReference type="Gene3D" id="1.10.287.130">
    <property type="match status" value="1"/>
</dbReference>
<evidence type="ECO:0000313" key="9">
    <source>
        <dbReference type="EMBL" id="SIS95279.1"/>
    </source>
</evidence>
<dbReference type="SUPFAM" id="SSF55785">
    <property type="entry name" value="PYP-like sensor domain (PAS domain)"/>
    <property type="match status" value="3"/>
</dbReference>
<dbReference type="PRINTS" id="PR00344">
    <property type="entry name" value="BCTRLSENSOR"/>
</dbReference>
<dbReference type="SMART" id="SM00388">
    <property type="entry name" value="HisKA"/>
    <property type="match status" value="1"/>
</dbReference>
<dbReference type="SMART" id="SM00086">
    <property type="entry name" value="PAC"/>
    <property type="match status" value="3"/>
</dbReference>
<feature type="domain" description="PAC" evidence="8">
    <location>
        <begin position="79"/>
        <end position="129"/>
    </location>
</feature>
<dbReference type="InterPro" id="IPR003661">
    <property type="entry name" value="HisK_dim/P_dom"/>
</dbReference>
<keyword evidence="3" id="KW-0597">Phosphoprotein</keyword>
<comment type="catalytic activity">
    <reaction evidence="1">
        <text>ATP + protein L-histidine = ADP + protein N-phospho-L-histidine.</text>
        <dbReference type="EC" id="2.7.13.3"/>
    </reaction>
</comment>
<dbReference type="Pfam" id="PF00512">
    <property type="entry name" value="HisKA"/>
    <property type="match status" value="1"/>
</dbReference>
<feature type="domain" description="Histidine kinase" evidence="6">
    <location>
        <begin position="554"/>
        <end position="767"/>
    </location>
</feature>
<dbReference type="Pfam" id="PF08447">
    <property type="entry name" value="PAS_3"/>
    <property type="match status" value="3"/>
</dbReference>
<evidence type="ECO:0000256" key="2">
    <source>
        <dbReference type="ARBA" id="ARBA00012438"/>
    </source>
</evidence>
<dbReference type="InterPro" id="IPR000014">
    <property type="entry name" value="PAS"/>
</dbReference>
<dbReference type="CDD" id="cd00130">
    <property type="entry name" value="PAS"/>
    <property type="match status" value="3"/>
</dbReference>
<gene>
    <name evidence="9" type="ORF">SAMN05421761_10918</name>
</gene>
<dbReference type="InterPro" id="IPR004358">
    <property type="entry name" value="Sig_transdc_His_kin-like_C"/>
</dbReference>
<dbReference type="InterPro" id="IPR052162">
    <property type="entry name" value="Sensor_kinase/Photoreceptor"/>
</dbReference>
<dbReference type="SUPFAM" id="SSF55781">
    <property type="entry name" value="GAF domain-like"/>
    <property type="match status" value="1"/>
</dbReference>
<accession>A0A1N7NAP9</accession>
<proteinExistence type="predicted"/>
<dbReference type="InterPro" id="IPR001610">
    <property type="entry name" value="PAC"/>
</dbReference>
<evidence type="ECO:0000259" key="6">
    <source>
        <dbReference type="PROSITE" id="PS50109"/>
    </source>
</evidence>
<dbReference type="InterPro" id="IPR029016">
    <property type="entry name" value="GAF-like_dom_sf"/>
</dbReference>
<sequence>MKAPKLQTDDLINTINGIVWEAQIQPILFTYISPQTLDILGYSSEDWLHEGFWESKIHPSDRDFTLRYFLKHAKEGINHSFEFRMFDINGAIKWLNNVVSVVESKNRLIARGVMTDITEKKNIQTERDRNRYKLSKIMDRSLDVICTIDKDGRFEDMSAASLDLWGYHPDEMKGRPFMDFVHTEDHPKTAHAAEAIMNGQNMTIFENRYIKKDGTEVPIIWSAKWDFLDELMYCVAKDGTDKKNSEIQTEIRLQVVDIFSKNRQLKVAYEATLKVILAYLKLDYAEIWTSSIDGKSLILSAFMGPDQIIPENEFRPVDGNKGLMAEVYRKRKPIHIIDLKTGNNLLRKEFAISHNLEGAVAYPIDFEEKVIAVMVFSAIGRPIDLQSIPKLEKDLLNQLGAMIKRKQAEYELNQFFDLTSDLLCIAGFDGYFKKVNPAFETILGYSQEEMLARPYLEFTPEEDKETLLGILSDLAMGQSYARYETRFITKSGNTIWLSWTATPVPEEGLIYASAKDISDAKAAENQLLELNDFLKEQSKQLADSNAELEQFAYIASHDLQEPLRMVTGFLHQLEKKYENQLDEKALKYIHFATDGAKRMRQIIHDLLEYSRVGRSNVAKETINLNEMMMELSKIFQPTLEEKQALLTWDKLPEIHATKSGMFQLLQNLISNGFKYQETNNHPIVHVSCEDLKSHWQITVRDNGIGIAKEHQKKVFEIFQRLHTKEKYTGNGIGLAICKKIVEAAGGYITVESEEGKGSAFNFTVKKQ</sequence>
<dbReference type="AlphaFoldDB" id="A0A1N7NAP9"/>
<dbReference type="InterPro" id="IPR000700">
    <property type="entry name" value="PAS-assoc_C"/>
</dbReference>
<dbReference type="RefSeq" id="WP_076501489.1">
    <property type="nucleotide sequence ID" value="NZ_FTOP01000009.1"/>
</dbReference>
<dbReference type="SUPFAM" id="SSF47384">
    <property type="entry name" value="Homodimeric domain of signal transducing histidine kinase"/>
    <property type="match status" value="1"/>
</dbReference>
<keyword evidence="5" id="KW-0418">Kinase</keyword>
<name>A0A1N7NAP9_9BACT</name>
<keyword evidence="10" id="KW-1185">Reference proteome</keyword>
<dbReference type="InterPro" id="IPR005467">
    <property type="entry name" value="His_kinase_dom"/>
</dbReference>
<evidence type="ECO:0000259" key="8">
    <source>
        <dbReference type="PROSITE" id="PS50113"/>
    </source>
</evidence>
<dbReference type="EC" id="2.7.13.3" evidence="2"/>
<dbReference type="OrthoDB" id="5522855at2"/>
<dbReference type="Gene3D" id="3.30.450.20">
    <property type="entry name" value="PAS domain"/>
    <property type="match status" value="3"/>
</dbReference>
<dbReference type="SMART" id="SM00387">
    <property type="entry name" value="HATPase_c"/>
    <property type="match status" value="1"/>
</dbReference>
<dbReference type="PROSITE" id="PS50112">
    <property type="entry name" value="PAS"/>
    <property type="match status" value="2"/>
</dbReference>
<dbReference type="PANTHER" id="PTHR43304">
    <property type="entry name" value="PHYTOCHROME-LIKE PROTEIN CPH1"/>
    <property type="match status" value="1"/>
</dbReference>
<dbReference type="GO" id="GO:0000155">
    <property type="term" value="F:phosphorelay sensor kinase activity"/>
    <property type="evidence" value="ECO:0007669"/>
    <property type="project" value="InterPro"/>
</dbReference>
<dbReference type="InterPro" id="IPR013655">
    <property type="entry name" value="PAS_fold_3"/>
</dbReference>